<keyword evidence="2" id="KW-0614">Plasmid</keyword>
<accession>A0AB33K469</accession>
<dbReference type="KEGG" id="kic:KCMC57_63760"/>
<dbReference type="RefSeq" id="WP_407992399.1">
    <property type="nucleotide sequence ID" value="NZ_AP035882.1"/>
</dbReference>
<geneLocation type="plasmid" evidence="2">
    <name>pCMC57_01</name>
</geneLocation>
<protein>
    <submittedName>
        <fullName evidence="2">Uncharacterized protein</fullName>
    </submittedName>
</protein>
<evidence type="ECO:0000313" key="2">
    <source>
        <dbReference type="EMBL" id="BFP50008.1"/>
    </source>
</evidence>
<dbReference type="AlphaFoldDB" id="A0AB33K469"/>
<feature type="region of interest" description="Disordered" evidence="1">
    <location>
        <begin position="1"/>
        <end position="45"/>
    </location>
</feature>
<organism evidence="2">
    <name type="scientific">Kitasatospora sp. CMC57</name>
    <dbReference type="NCBI Taxonomy" id="3231513"/>
    <lineage>
        <taxon>Bacteria</taxon>
        <taxon>Bacillati</taxon>
        <taxon>Actinomycetota</taxon>
        <taxon>Actinomycetes</taxon>
        <taxon>Kitasatosporales</taxon>
        <taxon>Streptomycetaceae</taxon>
        <taxon>Kitasatospora</taxon>
    </lineage>
</organism>
<dbReference type="EMBL" id="AP035882">
    <property type="protein sequence ID" value="BFP50008.1"/>
    <property type="molecule type" value="Genomic_DNA"/>
</dbReference>
<evidence type="ECO:0000256" key="1">
    <source>
        <dbReference type="SAM" id="MobiDB-lite"/>
    </source>
</evidence>
<feature type="region of interest" description="Disordered" evidence="1">
    <location>
        <begin position="80"/>
        <end position="105"/>
    </location>
</feature>
<reference evidence="2" key="1">
    <citation type="submission" date="2024-07" db="EMBL/GenBank/DDBJ databases">
        <title>Complete genome sequences of cellulolytic bacteria, Kitasatospora sp. CMC57 and Streptomyces sp. CMC78, isolated from Japanese agricultural soil.</title>
        <authorList>
            <person name="Hashimoto T."/>
            <person name="Ito M."/>
            <person name="Iwamoto M."/>
            <person name="Fukahori D."/>
            <person name="Shoda T."/>
            <person name="Sakoda M."/>
            <person name="Morohoshi T."/>
            <person name="Mitsuboshi M."/>
            <person name="Nishizawa T."/>
        </authorList>
    </citation>
    <scope>NUCLEOTIDE SEQUENCE</scope>
    <source>
        <strain evidence="2">CMC57</strain>
        <plasmid evidence="2">pCMC57_01</plasmid>
    </source>
</reference>
<proteinExistence type="predicted"/>
<gene>
    <name evidence="2" type="ORF">KCMC57_63760</name>
</gene>
<name>A0AB33K469_9ACTN</name>
<sequence>MREATRIGPGPMQSVPEKGTDGNSVRIQDAEETSSAVEQPDRVNHANRHLVLVPALPVEQTQAPRRMRPTIACMLAAGLAIPPGRRPPAGHRNPVVRESLDESTE</sequence>